<dbReference type="PATRIC" id="fig|1299321.3.peg.3970"/>
<accession>X8DH49</accession>
<name>X8DH49_9MYCO</name>
<organism evidence="1 2">
    <name type="scientific">Mycobacteroides abscessus subsp. bolletii 1513</name>
    <dbReference type="NCBI Taxonomy" id="1299321"/>
    <lineage>
        <taxon>Bacteria</taxon>
        <taxon>Bacillati</taxon>
        <taxon>Actinomycetota</taxon>
        <taxon>Actinomycetes</taxon>
        <taxon>Mycobacteriales</taxon>
        <taxon>Mycobacteriaceae</taxon>
        <taxon>Mycobacteroides</taxon>
        <taxon>Mycobacteroides abscessus</taxon>
    </lineage>
</organism>
<evidence type="ECO:0000313" key="1">
    <source>
        <dbReference type="EMBL" id="EUA67699.1"/>
    </source>
</evidence>
<protein>
    <submittedName>
        <fullName evidence="1">Uncharacterized protein</fullName>
    </submittedName>
</protein>
<dbReference type="AlphaFoldDB" id="X8DH49"/>
<proteinExistence type="predicted"/>
<comment type="caution">
    <text evidence="1">The sequence shown here is derived from an EMBL/GenBank/DDBJ whole genome shotgun (WGS) entry which is preliminary data.</text>
</comment>
<dbReference type="EMBL" id="JAOJ01000003">
    <property type="protein sequence ID" value="EUA67699.1"/>
    <property type="molecule type" value="Genomic_DNA"/>
</dbReference>
<sequence length="59" mass="6457">MIKRFQKTGVCKACSGAIHFYPAPVSDEQAIAEGHDPSGEWVHLNPADWTDNPHQAEPA</sequence>
<gene>
    <name evidence="1" type="ORF">I540_4124</name>
</gene>
<dbReference type="Proteomes" id="UP000023351">
    <property type="component" value="Unassembled WGS sequence"/>
</dbReference>
<evidence type="ECO:0000313" key="2">
    <source>
        <dbReference type="Proteomes" id="UP000023351"/>
    </source>
</evidence>
<reference evidence="1 2" key="1">
    <citation type="submission" date="2013-12" db="EMBL/GenBank/DDBJ databases">
        <authorList>
            <person name="Zelazny A."/>
            <person name="Olivier K."/>
            <person name="Holland S."/>
            <person name="Lenaerts A."/>
            <person name="Ordway D."/>
            <person name="DeGroote M.A."/>
            <person name="Parker T."/>
            <person name="Sizemore C."/>
            <person name="Tallon L.J."/>
            <person name="Sadzewicz L.K."/>
            <person name="Sengamalay N."/>
            <person name="Fraser C.M."/>
            <person name="Hine E."/>
            <person name="Shefchek K.A."/>
            <person name="Das S.P."/>
            <person name="Tettelin H."/>
        </authorList>
    </citation>
    <scope>NUCLEOTIDE SEQUENCE [LARGE SCALE GENOMIC DNA]</scope>
    <source>
        <strain evidence="1 2">1513</strain>
    </source>
</reference>